<keyword evidence="9" id="KW-0675">Receptor</keyword>
<dbReference type="RefSeq" id="WP_173779917.1">
    <property type="nucleotide sequence ID" value="NZ_JABSNO010000020.1"/>
</dbReference>
<evidence type="ECO:0000256" key="1">
    <source>
        <dbReference type="ARBA" id="ARBA00004571"/>
    </source>
</evidence>
<organism evidence="9 10">
    <name type="scientific">Frigoriflavimonas asaccharolytica</name>
    <dbReference type="NCBI Taxonomy" id="2735899"/>
    <lineage>
        <taxon>Bacteria</taxon>
        <taxon>Pseudomonadati</taxon>
        <taxon>Bacteroidota</taxon>
        <taxon>Flavobacteriia</taxon>
        <taxon>Flavobacteriales</taxon>
        <taxon>Weeksellaceae</taxon>
        <taxon>Frigoriflavimonas</taxon>
    </lineage>
</organism>
<keyword evidence="10" id="KW-1185">Reference proteome</keyword>
<evidence type="ECO:0000313" key="9">
    <source>
        <dbReference type="EMBL" id="NRS93351.1"/>
    </source>
</evidence>
<keyword evidence="2" id="KW-0813">Transport</keyword>
<dbReference type="Gene3D" id="2.170.130.10">
    <property type="entry name" value="TonB-dependent receptor, plug domain"/>
    <property type="match status" value="1"/>
</dbReference>
<feature type="domain" description="TonB-dependent receptor plug" evidence="8">
    <location>
        <begin position="47"/>
        <end position="135"/>
    </location>
</feature>
<evidence type="ECO:0000256" key="6">
    <source>
        <dbReference type="ARBA" id="ARBA00023237"/>
    </source>
</evidence>
<proteinExistence type="predicted"/>
<dbReference type="SUPFAM" id="SSF56935">
    <property type="entry name" value="Porins"/>
    <property type="match status" value="1"/>
</dbReference>
<evidence type="ECO:0000256" key="4">
    <source>
        <dbReference type="ARBA" id="ARBA00022692"/>
    </source>
</evidence>
<evidence type="ECO:0000256" key="3">
    <source>
        <dbReference type="ARBA" id="ARBA00022452"/>
    </source>
</evidence>
<name>A0A8J8G9G3_9FLAO</name>
<dbReference type="EMBL" id="JABSNO010000020">
    <property type="protein sequence ID" value="NRS93351.1"/>
    <property type="molecule type" value="Genomic_DNA"/>
</dbReference>
<dbReference type="PANTHER" id="PTHR30069">
    <property type="entry name" value="TONB-DEPENDENT OUTER MEMBRANE RECEPTOR"/>
    <property type="match status" value="1"/>
</dbReference>
<keyword evidence="3" id="KW-1134">Transmembrane beta strand</keyword>
<dbReference type="GO" id="GO:0015344">
    <property type="term" value="F:siderophore uptake transmembrane transporter activity"/>
    <property type="evidence" value="ECO:0007669"/>
    <property type="project" value="TreeGrafter"/>
</dbReference>
<reference evidence="9" key="1">
    <citation type="submission" date="2020-05" db="EMBL/GenBank/DDBJ databases">
        <title>Genomic Encyclopedia of Type Strains, Phase IV (KMG-V): Genome sequencing to study the core and pangenomes of soil and plant-associated prokaryotes.</title>
        <authorList>
            <person name="Whitman W."/>
        </authorList>
    </citation>
    <scope>NUCLEOTIDE SEQUENCE</scope>
    <source>
        <strain evidence="9">16F</strain>
    </source>
</reference>
<keyword evidence="6" id="KW-0998">Cell outer membrane</keyword>
<comment type="caution">
    <text evidence="9">The sequence shown here is derived from an EMBL/GenBank/DDBJ whole genome shotgun (WGS) entry which is preliminary data.</text>
</comment>
<dbReference type="Pfam" id="PF07715">
    <property type="entry name" value="Plug"/>
    <property type="match status" value="1"/>
</dbReference>
<dbReference type="PANTHER" id="PTHR30069:SF49">
    <property type="entry name" value="OUTER MEMBRANE PROTEIN C"/>
    <property type="match status" value="1"/>
</dbReference>
<evidence type="ECO:0000256" key="2">
    <source>
        <dbReference type="ARBA" id="ARBA00022448"/>
    </source>
</evidence>
<dbReference type="Gene3D" id="2.40.170.20">
    <property type="entry name" value="TonB-dependent receptor, beta-barrel domain"/>
    <property type="match status" value="1"/>
</dbReference>
<dbReference type="InterPro" id="IPR012910">
    <property type="entry name" value="Plug_dom"/>
</dbReference>
<feature type="chain" id="PRO_5035280436" evidence="7">
    <location>
        <begin position="20"/>
        <end position="663"/>
    </location>
</feature>
<sequence length="663" mass="75508">MKRFLIANFLVLLFSNSFAQENPSDSTKTQHIQEVIVFGTSKISTTENKPLGSIDEYLQKSAKVDMVKRGAYAWEPLINGLPTERTLVTMDGMRIFGACTDKMDPITSYLEISNLSEAKISSGQEGSLHGNTIGGSIDLKRNKMMFGQEKWNFNVNTGYETTNQQKIFGIGTNFKTEKFYTDVNFMMRDAENYKAGGNVEIPYSQFSKFNISGIPGVKLGKNKLVEASVIYDKANDVGYPALPMDVSLAEALITSLKFQMLPESDFLKSWETKIYFNTIMHRMDDTTRPNVAIHMDMLGWSKTYGYYSHLKSVLNKHNFLLNINGFLNKSRAEMTMYPVNKSEKLMFMLTWPDVRTLAQSLYLEDQIKFNQNSSLKISASATMHQNKIESEFGLNSLQIFYPEMPAEKSRILKSFAANYQLDKNAFQAGFGLGYGDRAPSVSEGYGFYLFNSFEKYDYIGNPNLKNESSMEANAFISMKKEKFNAKISTSYFHISDYIVGKIINNLVPMTIGGSGVKSYTALEYANLFNISLSTELQVIEPLKWTTQLVYTRGKDNNNGNLPFMSPFSYQTSLRYDKNKFSTEISALGNTEHRDFAPQYGESETPDYTIFNANFGYLFPLSQTKIFTKIGVENIFDRNFTTYSDWNKIPRTGRNFFVNFNFNW</sequence>
<accession>A0A8J8G9G3</accession>
<evidence type="ECO:0000259" key="8">
    <source>
        <dbReference type="Pfam" id="PF07715"/>
    </source>
</evidence>
<dbReference type="InterPro" id="IPR037066">
    <property type="entry name" value="Plug_dom_sf"/>
</dbReference>
<dbReference type="GO" id="GO:0009279">
    <property type="term" value="C:cell outer membrane"/>
    <property type="evidence" value="ECO:0007669"/>
    <property type="project" value="UniProtKB-SubCell"/>
</dbReference>
<keyword evidence="4" id="KW-0812">Transmembrane</keyword>
<evidence type="ECO:0000313" key="10">
    <source>
        <dbReference type="Proteomes" id="UP000610746"/>
    </source>
</evidence>
<keyword evidence="7" id="KW-0732">Signal</keyword>
<dbReference type="InterPro" id="IPR039426">
    <property type="entry name" value="TonB-dep_rcpt-like"/>
</dbReference>
<dbReference type="AlphaFoldDB" id="A0A8J8G9G3"/>
<protein>
    <submittedName>
        <fullName evidence="9">Iron complex outermembrane receptor protein</fullName>
    </submittedName>
</protein>
<evidence type="ECO:0000256" key="7">
    <source>
        <dbReference type="SAM" id="SignalP"/>
    </source>
</evidence>
<keyword evidence="5" id="KW-0472">Membrane</keyword>
<feature type="signal peptide" evidence="7">
    <location>
        <begin position="1"/>
        <end position="19"/>
    </location>
</feature>
<comment type="subcellular location">
    <subcellularLocation>
        <location evidence="1">Cell outer membrane</location>
        <topology evidence="1">Multi-pass membrane protein</topology>
    </subcellularLocation>
</comment>
<gene>
    <name evidence="9" type="ORF">HNQ03_002440</name>
</gene>
<evidence type="ECO:0000256" key="5">
    <source>
        <dbReference type="ARBA" id="ARBA00023136"/>
    </source>
</evidence>
<dbReference type="GO" id="GO:0044718">
    <property type="term" value="P:siderophore transmembrane transport"/>
    <property type="evidence" value="ECO:0007669"/>
    <property type="project" value="TreeGrafter"/>
</dbReference>
<dbReference type="Proteomes" id="UP000610746">
    <property type="component" value="Unassembled WGS sequence"/>
</dbReference>
<dbReference type="InterPro" id="IPR036942">
    <property type="entry name" value="Beta-barrel_TonB_sf"/>
</dbReference>